<keyword evidence="2" id="KW-0732">Signal</keyword>
<feature type="compositionally biased region" description="Low complexity" evidence="1">
    <location>
        <begin position="19"/>
        <end position="28"/>
    </location>
</feature>
<feature type="region of interest" description="Disordered" evidence="1">
    <location>
        <begin position="19"/>
        <end position="39"/>
    </location>
</feature>
<proteinExistence type="predicted"/>
<dbReference type="OMA" id="TIDTWIE"/>
<dbReference type="Proteomes" id="UP000249829">
    <property type="component" value="Unassembled WGS sequence"/>
</dbReference>
<gene>
    <name evidence="3" type="ORF">BO99DRAFT_442955</name>
</gene>
<evidence type="ECO:0000256" key="1">
    <source>
        <dbReference type="SAM" id="MobiDB-lite"/>
    </source>
</evidence>
<dbReference type="EMBL" id="KZ825133">
    <property type="protein sequence ID" value="PYI19526.1"/>
    <property type="molecule type" value="Genomic_DNA"/>
</dbReference>
<protein>
    <submittedName>
        <fullName evidence="3">Uncharacterized protein</fullName>
    </submittedName>
</protein>
<accession>A0A2V5IIH1</accession>
<organism evidence="3 4">
    <name type="scientific">Aspergillus violaceofuscus (strain CBS 115571)</name>
    <dbReference type="NCBI Taxonomy" id="1450538"/>
    <lineage>
        <taxon>Eukaryota</taxon>
        <taxon>Fungi</taxon>
        <taxon>Dikarya</taxon>
        <taxon>Ascomycota</taxon>
        <taxon>Pezizomycotina</taxon>
        <taxon>Eurotiomycetes</taxon>
        <taxon>Eurotiomycetidae</taxon>
        <taxon>Eurotiales</taxon>
        <taxon>Aspergillaceae</taxon>
        <taxon>Aspergillus</taxon>
    </lineage>
</organism>
<name>A0A2V5IIH1_ASPV1</name>
<sequence length="314" mass="34597">MHIPWTSLLTAATLLTPRVQGTRTGPSSSPSPSPRPKNTTQYSIQELWALEKTFWDNFLYPANLEQTKAINSTLFAPDIQGRVDITRVFNGSTLNTEYLFGLFSDPTHLSLVGVPIAYSITQFTAAANTNLASATTVVTFNATSFGNLLLPVTIDTWIMWNAAGQIEQYDATFRWFGFLVDTLVGALAQQINGTTAAATAYLTQLLADQICATHDAYCTGANQQYADRDACYAFLTQSIPLGKDYELGRNTLLCREVHEHMVQYDPAVHCPHIGPTGGAYCVDDQSYSQKVLQQYFRTSWLIPEVGGAGQDVWL</sequence>
<reference evidence="3 4" key="1">
    <citation type="submission" date="2018-02" db="EMBL/GenBank/DDBJ databases">
        <title>The genomes of Aspergillus section Nigri reveals drivers in fungal speciation.</title>
        <authorList>
            <consortium name="DOE Joint Genome Institute"/>
            <person name="Vesth T.C."/>
            <person name="Nybo J."/>
            <person name="Theobald S."/>
            <person name="Brandl J."/>
            <person name="Frisvad J.C."/>
            <person name="Nielsen K.F."/>
            <person name="Lyhne E.K."/>
            <person name="Kogle M.E."/>
            <person name="Kuo A."/>
            <person name="Riley R."/>
            <person name="Clum A."/>
            <person name="Nolan M."/>
            <person name="Lipzen A."/>
            <person name="Salamov A."/>
            <person name="Henrissat B."/>
            <person name="Wiebenga A."/>
            <person name="De vries R.P."/>
            <person name="Grigoriev I.V."/>
            <person name="Mortensen U.H."/>
            <person name="Andersen M.R."/>
            <person name="Baker S.E."/>
        </authorList>
    </citation>
    <scope>NUCLEOTIDE SEQUENCE [LARGE SCALE GENOMIC DNA]</scope>
    <source>
        <strain evidence="3 4">CBS 115571</strain>
    </source>
</reference>
<keyword evidence="4" id="KW-1185">Reference proteome</keyword>
<evidence type="ECO:0000256" key="2">
    <source>
        <dbReference type="SAM" id="SignalP"/>
    </source>
</evidence>
<evidence type="ECO:0000313" key="4">
    <source>
        <dbReference type="Proteomes" id="UP000249829"/>
    </source>
</evidence>
<feature type="signal peptide" evidence="2">
    <location>
        <begin position="1"/>
        <end position="21"/>
    </location>
</feature>
<dbReference type="AlphaFoldDB" id="A0A2V5IIH1"/>
<evidence type="ECO:0000313" key="3">
    <source>
        <dbReference type="EMBL" id="PYI19526.1"/>
    </source>
</evidence>
<feature type="chain" id="PRO_5015931158" evidence="2">
    <location>
        <begin position="22"/>
        <end position="314"/>
    </location>
</feature>